<comment type="caution">
    <text evidence="1">The sequence shown here is derived from an EMBL/GenBank/DDBJ whole genome shotgun (WGS) entry which is preliminary data.</text>
</comment>
<proteinExistence type="predicted"/>
<sequence>MLATSPSPIANPLFWDVVKKSVVCHEQEEPDDGDFEECGREEDMYKFRRWVSLLVHITRATTYKASYERGVSLLLRMCRHLISVWQSRRLFHSKILATSSSPIANPLFCNKFNKSIHSESKKSVRLPSVVSSSSSASKLHTSFQSFLSISSSYDDRVDHCALLRKCNSSTTVIRAFSSRAFVRDIVKKSVVCDKDHEEEEEPDDGDFEECGREEDMPQCDAVVTVRCTVADADVFSPWRREQGSSCGTGLILSGRRVLTTAHSVDQYTQLEVGKEVWGPGYTATMLAVAPECDLAILTVHDDEFWNQVKPVEFGDMPSPGDKVIIDRLRKGGVKSLVTACVLGSSMIRYSFCGTKLLAFRINVGWRGASLSGPAFDERGKCVGLQLQYQGYKSGDFVPAEVIKHFIQDYEKNGAYTGLPLLGIKWQEMENPYLRMLMKMEHDEQGVLITEVSPNYPESVILKPNDVILSIDGININNDGTVPFLRGRRIEFSYLIGRKYVGDKIVIKVRRGSEICEFTTELATHKQFVPANIIGMPLRYYIIGGFVFITLSFRCMRVMVSSSLRYLVVLKADINAGYEEEVTLQNRVLVTFNDKPVEGLNSLVSMVETCNEDFMKFTFGNKKTLLLPTNIARSRTPDILKAHSISCAMSDDLKELVKLTQGEESPIYI</sequence>
<evidence type="ECO:0000313" key="2">
    <source>
        <dbReference type="Proteomes" id="UP001062846"/>
    </source>
</evidence>
<gene>
    <name evidence="1" type="ORF">RHMOL_Rhmol13G0054800</name>
</gene>
<accession>A0ACC0L394</accession>
<reference evidence="1" key="1">
    <citation type="submission" date="2022-02" db="EMBL/GenBank/DDBJ databases">
        <title>Plant Genome Project.</title>
        <authorList>
            <person name="Zhang R.-G."/>
        </authorList>
    </citation>
    <scope>NUCLEOTIDE SEQUENCE</scope>
    <source>
        <strain evidence="1">AT1</strain>
    </source>
</reference>
<evidence type="ECO:0000313" key="1">
    <source>
        <dbReference type="EMBL" id="KAI8523196.1"/>
    </source>
</evidence>
<protein>
    <submittedName>
        <fullName evidence="1">Uncharacterized protein</fullName>
    </submittedName>
</protein>
<dbReference type="Proteomes" id="UP001062846">
    <property type="component" value="Chromosome 13"/>
</dbReference>
<organism evidence="1 2">
    <name type="scientific">Rhododendron molle</name>
    <name type="common">Chinese azalea</name>
    <name type="synonym">Azalea mollis</name>
    <dbReference type="NCBI Taxonomy" id="49168"/>
    <lineage>
        <taxon>Eukaryota</taxon>
        <taxon>Viridiplantae</taxon>
        <taxon>Streptophyta</taxon>
        <taxon>Embryophyta</taxon>
        <taxon>Tracheophyta</taxon>
        <taxon>Spermatophyta</taxon>
        <taxon>Magnoliopsida</taxon>
        <taxon>eudicotyledons</taxon>
        <taxon>Gunneridae</taxon>
        <taxon>Pentapetalae</taxon>
        <taxon>asterids</taxon>
        <taxon>Ericales</taxon>
        <taxon>Ericaceae</taxon>
        <taxon>Ericoideae</taxon>
        <taxon>Rhodoreae</taxon>
        <taxon>Rhododendron</taxon>
    </lineage>
</organism>
<keyword evidence="2" id="KW-1185">Reference proteome</keyword>
<dbReference type="EMBL" id="CM046400">
    <property type="protein sequence ID" value="KAI8523196.1"/>
    <property type="molecule type" value="Genomic_DNA"/>
</dbReference>
<name>A0ACC0L394_RHOML</name>